<protein>
    <recommendedName>
        <fullName evidence="1">Pyrrolo-quinoline quinone repeat domain-containing protein</fullName>
    </recommendedName>
</protein>
<evidence type="ECO:0000313" key="3">
    <source>
        <dbReference type="Proteomes" id="UP000006008"/>
    </source>
</evidence>
<organism evidence="2 3">
    <name type="scientific">Alistipes indistinctus YIT 12060</name>
    <dbReference type="NCBI Taxonomy" id="742725"/>
    <lineage>
        <taxon>Bacteria</taxon>
        <taxon>Pseudomonadati</taxon>
        <taxon>Bacteroidota</taxon>
        <taxon>Bacteroidia</taxon>
        <taxon>Bacteroidales</taxon>
        <taxon>Rikenellaceae</taxon>
        <taxon>Alistipes</taxon>
    </lineage>
</organism>
<gene>
    <name evidence="2" type="ORF">HMPREF9450_00332</name>
</gene>
<dbReference type="InterPro" id="IPR011047">
    <property type="entry name" value="Quinoprotein_ADH-like_sf"/>
</dbReference>
<dbReference type="InterPro" id="IPR002372">
    <property type="entry name" value="PQQ_rpt_dom"/>
</dbReference>
<sequence length="555" mass="62664">MGTLRRHIILWLLLVPVGLCGQKNTPVTVTCENRFVGRDCVSGDSIPAVLYRFNRRVERIPVLDTVAGRAIVQFRDITKNGKYLEPVGPMISMELSDGAVLWQRDIGYIFGHTWIDEELIVETDLQKSRRIDPETGTDLWEKKIRLYALPDDWSGAEPKIGLGYAQIMGARGEKAQGFNLADGSTLWKRPLNFQSGWSACDMVSDSVVLVQADGLHLFNLYTGQGWDYEAVMSAPYDKRIALQVLGFASSSFATGGAYMIKELHSNAILSDSVLYWASREEIVALDSTDGHLLWKTRLPEKAGSRSNIFETDTSIFLINRGVAVFQNRYVEYGRPFLAAYEKATGRMTMLQVVDQRRCRIMDYAFHEGSVLLALQDRIAVHDLHTGELQRETQIDTAVVGRILREDNERYCLYDSVKDRFEFVSGGLDDWTLRTDKDNLLRWNVLRDEARIVPVDSCWVQRDRYDNLLLVGLGDKSCLIDDNGCRYAELALPATRLRGTTMYSYTEEGLAKVDLKPLLDRRYERPAVPQERAAGTALALYGRGRGALCASPNDKM</sequence>
<dbReference type="Gene3D" id="2.140.10.10">
    <property type="entry name" value="Quinoprotein alcohol dehydrogenase-like superfamily"/>
    <property type="match status" value="1"/>
</dbReference>
<proteinExistence type="predicted"/>
<dbReference type="PATRIC" id="fig|742725.3.peg.375"/>
<comment type="caution">
    <text evidence="2">The sequence shown here is derived from an EMBL/GenBank/DDBJ whole genome shotgun (WGS) entry which is preliminary data.</text>
</comment>
<evidence type="ECO:0000259" key="1">
    <source>
        <dbReference type="Pfam" id="PF13360"/>
    </source>
</evidence>
<dbReference type="AlphaFoldDB" id="G5H5X2"/>
<dbReference type="Pfam" id="PF13360">
    <property type="entry name" value="PQQ_2"/>
    <property type="match status" value="1"/>
</dbReference>
<dbReference type="SUPFAM" id="SSF50998">
    <property type="entry name" value="Quinoprotein alcohol dehydrogenase-like"/>
    <property type="match status" value="1"/>
</dbReference>
<dbReference type="eggNOG" id="ENOG502ZASH">
    <property type="taxonomic scope" value="Bacteria"/>
</dbReference>
<dbReference type="Proteomes" id="UP000006008">
    <property type="component" value="Unassembled WGS sequence"/>
</dbReference>
<name>G5H5X2_9BACT</name>
<dbReference type="Gene3D" id="2.130.10.10">
    <property type="entry name" value="YVTN repeat-like/Quinoprotein amine dehydrogenase"/>
    <property type="match status" value="1"/>
</dbReference>
<feature type="domain" description="Pyrrolo-quinoline quinone repeat" evidence="1">
    <location>
        <begin position="90"/>
        <end position="206"/>
    </location>
</feature>
<dbReference type="InterPro" id="IPR015943">
    <property type="entry name" value="WD40/YVTN_repeat-like_dom_sf"/>
</dbReference>
<dbReference type="HOGENOM" id="CLU_490623_0_0_10"/>
<keyword evidence="3" id="KW-1185">Reference proteome</keyword>
<accession>G5H5X2</accession>
<evidence type="ECO:0000313" key="2">
    <source>
        <dbReference type="EMBL" id="EHB93066.1"/>
    </source>
</evidence>
<dbReference type="STRING" id="742725.HMPREF9450_00332"/>
<reference evidence="2 3" key="1">
    <citation type="submission" date="2011-08" db="EMBL/GenBank/DDBJ databases">
        <title>The Genome Sequence of Alistipes indistinctus YIT 12060.</title>
        <authorList>
            <consortium name="The Broad Institute Genome Sequencing Platform"/>
            <person name="Earl A."/>
            <person name="Ward D."/>
            <person name="Feldgarden M."/>
            <person name="Gevers D."/>
            <person name="Morotomi M."/>
            <person name="Young S.K."/>
            <person name="Zeng Q."/>
            <person name="Gargeya S."/>
            <person name="Fitzgerald M."/>
            <person name="Haas B."/>
            <person name="Abouelleil A."/>
            <person name="Alvarado L."/>
            <person name="Arachchi H.M."/>
            <person name="Berlin A."/>
            <person name="Brown A."/>
            <person name="Chapman S.B."/>
            <person name="Chen Z."/>
            <person name="Dunbar C."/>
            <person name="Freedman E."/>
            <person name="Gearin G."/>
            <person name="Gellesch M."/>
            <person name="Goldberg J."/>
            <person name="Griggs A."/>
            <person name="Gujja S."/>
            <person name="Heiman D."/>
            <person name="Howarth C."/>
            <person name="Larson L."/>
            <person name="Lui A."/>
            <person name="MacDonald P.J.P."/>
            <person name="Montmayeur A."/>
            <person name="Murphy C."/>
            <person name="Neiman D."/>
            <person name="Pearson M."/>
            <person name="Priest M."/>
            <person name="Roberts A."/>
            <person name="Saif S."/>
            <person name="Shea T."/>
            <person name="Shenoy N."/>
            <person name="Sisk P."/>
            <person name="Stolte C."/>
            <person name="Sykes S."/>
            <person name="Wortman J."/>
            <person name="Nusbaum C."/>
            <person name="Birren B."/>
        </authorList>
    </citation>
    <scope>NUCLEOTIDE SEQUENCE [LARGE SCALE GENOMIC DNA]</scope>
    <source>
        <strain evidence="2 3">YIT 12060</strain>
    </source>
</reference>
<dbReference type="EMBL" id="ADLD01000004">
    <property type="protein sequence ID" value="EHB93066.1"/>
    <property type="molecule type" value="Genomic_DNA"/>
</dbReference>